<protein>
    <submittedName>
        <fullName evidence="2">Uncharacterized protein</fullName>
    </submittedName>
</protein>
<evidence type="ECO:0000313" key="3">
    <source>
        <dbReference type="Proteomes" id="UP000031014"/>
    </source>
</evidence>
<dbReference type="AlphaFoldDB" id="A0A0A8X788"/>
<feature type="transmembrane region" description="Helical" evidence="1">
    <location>
        <begin position="94"/>
        <end position="112"/>
    </location>
</feature>
<comment type="caution">
    <text evidence="2">The sequence shown here is derived from an EMBL/GenBank/DDBJ whole genome shotgun (WGS) entry which is preliminary data.</text>
</comment>
<dbReference type="RefSeq" id="WP_041966586.1">
    <property type="nucleotide sequence ID" value="NZ_BASE01000071.1"/>
</dbReference>
<feature type="transmembrane region" description="Helical" evidence="1">
    <location>
        <begin position="46"/>
        <end position="63"/>
    </location>
</feature>
<feature type="transmembrane region" description="Helical" evidence="1">
    <location>
        <begin position="69"/>
        <end position="87"/>
    </location>
</feature>
<reference evidence="2 3" key="1">
    <citation type="submission" date="2013-06" db="EMBL/GenBank/DDBJ databases">
        <title>Whole genome shotgun sequence of Bacillus selenatarsenatis SF-1.</title>
        <authorList>
            <person name="Kuroda M."/>
            <person name="Sei K."/>
            <person name="Yamashita M."/>
            <person name="Ike M."/>
        </authorList>
    </citation>
    <scope>NUCLEOTIDE SEQUENCE [LARGE SCALE GENOMIC DNA]</scope>
    <source>
        <strain evidence="2 3">SF-1</strain>
    </source>
</reference>
<evidence type="ECO:0000313" key="2">
    <source>
        <dbReference type="EMBL" id="GAM14882.1"/>
    </source>
</evidence>
<keyword evidence="1" id="KW-1133">Transmembrane helix</keyword>
<keyword evidence="1" id="KW-0812">Transmembrane</keyword>
<dbReference type="OrthoDB" id="2990581at2"/>
<accession>A0A0A8X788</accession>
<feature type="transmembrane region" description="Helical" evidence="1">
    <location>
        <begin position="6"/>
        <end position="25"/>
    </location>
</feature>
<dbReference type="STRING" id="1321606.SAMD00020551_3036"/>
<gene>
    <name evidence="2" type="ORF">SAMD00020551_3036</name>
</gene>
<proteinExistence type="predicted"/>
<keyword evidence="1" id="KW-0472">Membrane</keyword>
<dbReference type="EMBL" id="BASE01000071">
    <property type="protein sequence ID" value="GAM14882.1"/>
    <property type="molecule type" value="Genomic_DNA"/>
</dbReference>
<dbReference type="Proteomes" id="UP000031014">
    <property type="component" value="Unassembled WGS sequence"/>
</dbReference>
<sequence length="198" mass="22923">MDKGILVISFIGMTIAILYFIYHLFISKKTAGLEQEIEEKMKARPIANVIRYLIFLSINSFLANRFFDIGWLLWISFFSAVALWILLVDHQFNFSYLISSIIILLIYLGAGVPNHQQSFLNHISDHTEYNCFSIECVKVSQVVIEDELKTEIETYSIQGYSFDWYFLFAKGALFLKDEQGNMEEFTGVNIGGLWLLEK</sequence>
<keyword evidence="3" id="KW-1185">Reference proteome</keyword>
<name>A0A0A8X788_MESS1</name>
<organism evidence="2 3">
    <name type="scientific">Mesobacillus selenatarsenatis (strain DSM 18680 / JCM 14380 / FERM P-15431 / SF-1)</name>
    <dbReference type="NCBI Taxonomy" id="1321606"/>
    <lineage>
        <taxon>Bacteria</taxon>
        <taxon>Bacillati</taxon>
        <taxon>Bacillota</taxon>
        <taxon>Bacilli</taxon>
        <taxon>Bacillales</taxon>
        <taxon>Bacillaceae</taxon>
        <taxon>Mesobacillus</taxon>
    </lineage>
</organism>
<evidence type="ECO:0000256" key="1">
    <source>
        <dbReference type="SAM" id="Phobius"/>
    </source>
</evidence>